<dbReference type="OMA" id="SEDEYWP"/>
<proteinExistence type="predicted"/>
<gene>
    <name evidence="2" type="ORF">MSYG_2592</name>
</gene>
<organism evidence="2 3">
    <name type="scientific">Malassezia sympodialis (strain ATCC 42132)</name>
    <name type="common">Atopic eczema-associated yeast</name>
    <dbReference type="NCBI Taxonomy" id="1230383"/>
    <lineage>
        <taxon>Eukaryota</taxon>
        <taxon>Fungi</taxon>
        <taxon>Dikarya</taxon>
        <taxon>Basidiomycota</taxon>
        <taxon>Ustilaginomycotina</taxon>
        <taxon>Malasseziomycetes</taxon>
        <taxon>Malasseziales</taxon>
        <taxon>Malasseziaceae</taxon>
        <taxon>Malassezia</taxon>
    </lineage>
</organism>
<feature type="compositionally biased region" description="Basic residues" evidence="1">
    <location>
        <begin position="258"/>
        <end position="267"/>
    </location>
</feature>
<dbReference type="STRING" id="1230383.A0A1M8A6Y9"/>
<dbReference type="AlphaFoldDB" id="A0A1M8A6Y9"/>
<protein>
    <submittedName>
        <fullName evidence="2">Uncharacterized protein</fullName>
    </submittedName>
</protein>
<accession>A0A1M8A6Y9</accession>
<name>A0A1M8A6Y9_MALS4</name>
<feature type="compositionally biased region" description="Basic and acidic residues" evidence="1">
    <location>
        <begin position="358"/>
        <end position="377"/>
    </location>
</feature>
<dbReference type="VEuPathDB" id="FungiDB:MSYG_2592"/>
<dbReference type="OrthoDB" id="3350997at2759"/>
<dbReference type="EMBL" id="LT671824">
    <property type="protein sequence ID" value="SHO78250.1"/>
    <property type="molecule type" value="Genomic_DNA"/>
</dbReference>
<evidence type="ECO:0000313" key="2">
    <source>
        <dbReference type="EMBL" id="SHO78250.1"/>
    </source>
</evidence>
<sequence>MEPATPRERPPDATPSILRNPLHHIPRWSRQHGGYVTYVRSPRLPSSPRAILVLPRRSLPHTWLYSLGNGTLSAWPMRAERLHRWYSHYRSSRTPPAPDELKPMDPEELAMLNSIINTRRSMAAAQALAKQEVNFSDTPRSSHTPVVPRVPQVHFAPLPFPEDDMDLETSHSDLDEPTAADAPDTSMHAFSGDEPRATGHSPSPSLDRSPSRKALWPWPLGTDALSLRRWPSMQRSESPSMEEPESPRTPSPPVSIKERRRRRKHILSQRPGGTGMVTLLDGKRIPARQVGDPQQEQDMDADLQAQLWGFAALERQRARVQAATPPRLTLSSERAAEMRRRHEDEMTALGVEALKRVRGDKAKSHERARSEPHRHVDPSISMPSPSPHLPRRPDAKGIVVVPLPQLGRRPKHPYEGRSWLYTLPIDDMDTSSDTKPHKDGVRRRATTDAARQEVVHASRHKHKHDWADEFWPEPSATCALVT</sequence>
<feature type="compositionally biased region" description="Low complexity" evidence="1">
    <location>
        <begin position="231"/>
        <end position="241"/>
    </location>
</feature>
<feature type="compositionally biased region" description="Basic and acidic residues" evidence="1">
    <location>
        <begin position="1"/>
        <end position="11"/>
    </location>
</feature>
<feature type="region of interest" description="Disordered" evidence="1">
    <location>
        <begin position="358"/>
        <end position="394"/>
    </location>
</feature>
<reference evidence="3" key="1">
    <citation type="journal article" date="2017" name="Nucleic Acids Res.">
        <title>Proteogenomics produces comprehensive and highly accurate protein-coding gene annotation in a complete genome assembly of Malassezia sympodialis.</title>
        <authorList>
            <person name="Zhu Y."/>
            <person name="Engstroem P.G."/>
            <person name="Tellgren-Roth C."/>
            <person name="Baudo C.D."/>
            <person name="Kennell J.C."/>
            <person name="Sun S."/>
            <person name="Billmyre R.B."/>
            <person name="Schroeder M.S."/>
            <person name="Andersson A."/>
            <person name="Holm T."/>
            <person name="Sigurgeirsson B."/>
            <person name="Wu G."/>
            <person name="Sankaranarayanan S.R."/>
            <person name="Siddharthan R."/>
            <person name="Sanyal K."/>
            <person name="Lundeberg J."/>
            <person name="Nystedt B."/>
            <person name="Boekhout T."/>
            <person name="Dawson T.L. Jr."/>
            <person name="Heitman J."/>
            <person name="Scheynius A."/>
            <person name="Lehtioe J."/>
        </authorList>
    </citation>
    <scope>NUCLEOTIDE SEQUENCE [LARGE SCALE GENOMIC DNA]</scope>
    <source>
        <strain evidence="3">ATCC 42132</strain>
    </source>
</reference>
<evidence type="ECO:0000256" key="1">
    <source>
        <dbReference type="SAM" id="MobiDB-lite"/>
    </source>
</evidence>
<keyword evidence="3" id="KW-1185">Reference proteome</keyword>
<dbReference type="Proteomes" id="UP000186303">
    <property type="component" value="Chromosome 4"/>
</dbReference>
<feature type="region of interest" description="Disordered" evidence="1">
    <location>
        <begin position="155"/>
        <end position="276"/>
    </location>
</feature>
<evidence type="ECO:0000313" key="3">
    <source>
        <dbReference type="Proteomes" id="UP000186303"/>
    </source>
</evidence>
<feature type="region of interest" description="Disordered" evidence="1">
    <location>
        <begin position="1"/>
        <end position="23"/>
    </location>
</feature>